<evidence type="ECO:0000313" key="4">
    <source>
        <dbReference type="EMBL" id="CAJ1411490.1"/>
    </source>
</evidence>
<feature type="non-terminal residue" evidence="4">
    <location>
        <position position="1"/>
    </location>
</feature>
<dbReference type="PANTHER" id="PTHR12411">
    <property type="entry name" value="CYSTEINE PROTEASE FAMILY C1-RELATED"/>
    <property type="match status" value="1"/>
</dbReference>
<sequence length="106" mass="11279">DKGMVSPVKNQGHCGSCWAFAATSTMESHAAIASKVMTELSSQQLVSCVENPRACGGTGGCDGATAELAFEYLVDHPQTFEDVVSYQNFFGGKAFKQTHPTQGEKE</sequence>
<organism evidence="4 5">
    <name type="scientific">Effrenium voratum</name>
    <dbReference type="NCBI Taxonomy" id="2562239"/>
    <lineage>
        <taxon>Eukaryota</taxon>
        <taxon>Sar</taxon>
        <taxon>Alveolata</taxon>
        <taxon>Dinophyceae</taxon>
        <taxon>Suessiales</taxon>
        <taxon>Symbiodiniaceae</taxon>
        <taxon>Effrenium</taxon>
    </lineage>
</organism>
<proteinExistence type="inferred from homology"/>
<keyword evidence="2" id="KW-0865">Zymogen</keyword>
<dbReference type="InterPro" id="IPR000668">
    <property type="entry name" value="Peptidase_C1A_C"/>
</dbReference>
<reference evidence="4" key="1">
    <citation type="submission" date="2023-08" db="EMBL/GenBank/DDBJ databases">
        <authorList>
            <person name="Chen Y."/>
            <person name="Shah S."/>
            <person name="Dougan E. K."/>
            <person name="Thang M."/>
            <person name="Chan C."/>
        </authorList>
    </citation>
    <scope>NUCLEOTIDE SEQUENCE</scope>
</reference>
<protein>
    <recommendedName>
        <fullName evidence="3">Peptidase C1A papain C-terminal domain-containing protein</fullName>
    </recommendedName>
</protein>
<dbReference type="AlphaFoldDB" id="A0AA36JS96"/>
<gene>
    <name evidence="4" type="ORF">EVOR1521_LOCUS32044</name>
</gene>
<accession>A0AA36JS96</accession>
<evidence type="ECO:0000256" key="1">
    <source>
        <dbReference type="ARBA" id="ARBA00008455"/>
    </source>
</evidence>
<dbReference type="Pfam" id="PF00112">
    <property type="entry name" value="Peptidase_C1"/>
    <property type="match status" value="1"/>
</dbReference>
<dbReference type="SMART" id="SM00645">
    <property type="entry name" value="Pept_C1"/>
    <property type="match status" value="1"/>
</dbReference>
<dbReference type="GO" id="GO:0006508">
    <property type="term" value="P:proteolysis"/>
    <property type="evidence" value="ECO:0007669"/>
    <property type="project" value="InterPro"/>
</dbReference>
<keyword evidence="5" id="KW-1185">Reference proteome</keyword>
<dbReference type="Gene3D" id="3.90.70.10">
    <property type="entry name" value="Cysteine proteinases"/>
    <property type="match status" value="1"/>
</dbReference>
<dbReference type="InterPro" id="IPR000169">
    <property type="entry name" value="Pept_cys_AS"/>
</dbReference>
<dbReference type="GO" id="GO:0008234">
    <property type="term" value="F:cysteine-type peptidase activity"/>
    <property type="evidence" value="ECO:0007669"/>
    <property type="project" value="InterPro"/>
</dbReference>
<dbReference type="PROSITE" id="PS00139">
    <property type="entry name" value="THIOL_PROTEASE_CYS"/>
    <property type="match status" value="1"/>
</dbReference>
<evidence type="ECO:0000259" key="3">
    <source>
        <dbReference type="SMART" id="SM00645"/>
    </source>
</evidence>
<evidence type="ECO:0000313" key="5">
    <source>
        <dbReference type="Proteomes" id="UP001178507"/>
    </source>
</evidence>
<comment type="similarity">
    <text evidence="1">Belongs to the peptidase C1 family.</text>
</comment>
<dbReference type="InterPro" id="IPR038765">
    <property type="entry name" value="Papain-like_cys_pep_sf"/>
</dbReference>
<name>A0AA36JS96_9DINO</name>
<comment type="caution">
    <text evidence="4">The sequence shown here is derived from an EMBL/GenBank/DDBJ whole genome shotgun (WGS) entry which is preliminary data.</text>
</comment>
<dbReference type="InterPro" id="IPR013128">
    <property type="entry name" value="Peptidase_C1A"/>
</dbReference>
<dbReference type="SUPFAM" id="SSF54001">
    <property type="entry name" value="Cysteine proteinases"/>
    <property type="match status" value="1"/>
</dbReference>
<evidence type="ECO:0000256" key="2">
    <source>
        <dbReference type="ARBA" id="ARBA00023145"/>
    </source>
</evidence>
<dbReference type="EMBL" id="CAUJNA010003878">
    <property type="protein sequence ID" value="CAJ1411490.1"/>
    <property type="molecule type" value="Genomic_DNA"/>
</dbReference>
<feature type="domain" description="Peptidase C1A papain C-terminal" evidence="3">
    <location>
        <begin position="1"/>
        <end position="105"/>
    </location>
</feature>
<dbReference type="Proteomes" id="UP001178507">
    <property type="component" value="Unassembled WGS sequence"/>
</dbReference>